<dbReference type="Gene3D" id="2.170.130.10">
    <property type="entry name" value="TonB-dependent receptor, plug domain"/>
    <property type="match status" value="1"/>
</dbReference>
<evidence type="ECO:0000313" key="11">
    <source>
        <dbReference type="EMBL" id="WDF66825.1"/>
    </source>
</evidence>
<comment type="similarity">
    <text evidence="8">Belongs to the TonB-dependent receptor family.</text>
</comment>
<keyword evidence="7 8" id="KW-0998">Cell outer membrane</keyword>
<comment type="subcellular location">
    <subcellularLocation>
        <location evidence="1 8">Cell outer membrane</location>
        <topology evidence="1 8">Multi-pass membrane protein</topology>
    </subcellularLocation>
</comment>
<gene>
    <name evidence="11" type="ORF">PQ465_10965</name>
</gene>
<organism evidence="11 12">
    <name type="scientific">Sphingobacterium oryzagri</name>
    <dbReference type="NCBI Taxonomy" id="3025669"/>
    <lineage>
        <taxon>Bacteria</taxon>
        <taxon>Pseudomonadati</taxon>
        <taxon>Bacteroidota</taxon>
        <taxon>Sphingobacteriia</taxon>
        <taxon>Sphingobacteriales</taxon>
        <taxon>Sphingobacteriaceae</taxon>
        <taxon>Sphingobacterium</taxon>
    </lineage>
</organism>
<protein>
    <submittedName>
        <fullName evidence="11">TonB-dependent receptor plug domain-containing protein</fullName>
    </submittedName>
</protein>
<keyword evidence="5 9" id="KW-0732">Signal</keyword>
<evidence type="ECO:0000256" key="7">
    <source>
        <dbReference type="ARBA" id="ARBA00023237"/>
    </source>
</evidence>
<feature type="signal peptide" evidence="9">
    <location>
        <begin position="1"/>
        <end position="29"/>
    </location>
</feature>
<name>A0ABY7WD77_9SPHI</name>
<evidence type="ECO:0000256" key="4">
    <source>
        <dbReference type="ARBA" id="ARBA00022692"/>
    </source>
</evidence>
<evidence type="ECO:0000256" key="8">
    <source>
        <dbReference type="PROSITE-ProRule" id="PRU01360"/>
    </source>
</evidence>
<dbReference type="PROSITE" id="PS52016">
    <property type="entry name" value="TONB_DEPENDENT_REC_3"/>
    <property type="match status" value="1"/>
</dbReference>
<dbReference type="InterPro" id="IPR039426">
    <property type="entry name" value="TonB-dep_rcpt-like"/>
</dbReference>
<proteinExistence type="inferred from homology"/>
<dbReference type="InterPro" id="IPR037066">
    <property type="entry name" value="Plug_dom_sf"/>
</dbReference>
<keyword evidence="2 8" id="KW-0813">Transport</keyword>
<feature type="domain" description="TonB-dependent receptor plug" evidence="10">
    <location>
        <begin position="58"/>
        <end position="159"/>
    </location>
</feature>
<dbReference type="SUPFAM" id="SSF56935">
    <property type="entry name" value="Porins"/>
    <property type="match status" value="1"/>
</dbReference>
<keyword evidence="6 8" id="KW-0472">Membrane</keyword>
<dbReference type="PANTHER" id="PTHR30069">
    <property type="entry name" value="TONB-DEPENDENT OUTER MEMBRANE RECEPTOR"/>
    <property type="match status" value="1"/>
</dbReference>
<keyword evidence="4 8" id="KW-0812">Transmembrane</keyword>
<dbReference type="PANTHER" id="PTHR30069:SF29">
    <property type="entry name" value="HEMOGLOBIN AND HEMOGLOBIN-HAPTOGLOBIN-BINDING PROTEIN 1-RELATED"/>
    <property type="match status" value="1"/>
</dbReference>
<dbReference type="EMBL" id="CP117880">
    <property type="protein sequence ID" value="WDF66825.1"/>
    <property type="molecule type" value="Genomic_DNA"/>
</dbReference>
<evidence type="ECO:0000256" key="2">
    <source>
        <dbReference type="ARBA" id="ARBA00022448"/>
    </source>
</evidence>
<evidence type="ECO:0000256" key="1">
    <source>
        <dbReference type="ARBA" id="ARBA00004571"/>
    </source>
</evidence>
<accession>A0ABY7WD77</accession>
<evidence type="ECO:0000313" key="12">
    <source>
        <dbReference type="Proteomes" id="UP001221558"/>
    </source>
</evidence>
<dbReference type="RefSeq" id="WP_274265565.1">
    <property type="nucleotide sequence ID" value="NZ_CP117880.1"/>
</dbReference>
<keyword evidence="11" id="KW-0675">Receptor</keyword>
<dbReference type="Pfam" id="PF07715">
    <property type="entry name" value="Plug"/>
    <property type="match status" value="1"/>
</dbReference>
<feature type="chain" id="PRO_5045937099" evidence="9">
    <location>
        <begin position="30"/>
        <end position="681"/>
    </location>
</feature>
<dbReference type="InterPro" id="IPR012910">
    <property type="entry name" value="Plug_dom"/>
</dbReference>
<reference evidence="11 12" key="1">
    <citation type="submission" date="2023-02" db="EMBL/GenBank/DDBJ databases">
        <title>Genome sequence of Sphingobacterium sp. KACC 22765.</title>
        <authorList>
            <person name="Kim S."/>
            <person name="Heo J."/>
            <person name="Kwon S.-W."/>
        </authorList>
    </citation>
    <scope>NUCLEOTIDE SEQUENCE [LARGE SCALE GENOMIC DNA]</scope>
    <source>
        <strain evidence="11 12">KACC 22765</strain>
    </source>
</reference>
<evidence type="ECO:0000256" key="9">
    <source>
        <dbReference type="SAM" id="SignalP"/>
    </source>
</evidence>
<dbReference type="Proteomes" id="UP001221558">
    <property type="component" value="Chromosome"/>
</dbReference>
<keyword evidence="3 8" id="KW-1134">Transmembrane beta strand</keyword>
<evidence type="ECO:0000259" key="10">
    <source>
        <dbReference type="Pfam" id="PF07715"/>
    </source>
</evidence>
<sequence length="681" mass="76894">MYQKKHRKITPHLLGIAGLMLAHSAALYAQSSSTLVGKDTVARTFKLGEVSVYGNQRTASSNVITAERAAAFGKNDVAEALNLLPGVNLAQIGPRNEALVSVRGFDLRSVPVLIDGIPVYVPYDGYVDLARFTTFDLAELQLAKGYTSSHYGPNSMGGAINLVTLRPVKKLELNGATGWLSGGFRSNINVGSNLGKYYMQAGISKLKRNFFPLSNDFVPTIYEDGGVRDNAYSDDEKISFKLGFTPDEKSEYAIGYSYQHGQKGNPLYTGNDPQNALLTRPRYWQWPKWDKQSVYFLSNTAFRESQYLKSRLYYDQFNNILNSYDDGSFSSMTRPYAFSSLYNDYTFGGIVEYGQAIGQRDRVSISAQYKQDVHRENNVGEPQRSMADGTFTLALENKFDLTEKLWLLTGLSYNKRQSIRAEDYDSDTGLIRDFPSNSNQAFNIQGALQYLLSQDEQLSLSIARKTRFATTKDRYSYRMGTALPNPDLLAEYAVNYDFSYKKQFFADKLHVFASLFYSDINNTILMVPNVAYQEDTDIFLSQLQNIGKTRNMWLEVGADYRPINPLTIGGNYTHVDRKNITDPTVFLTDVPKHKWIGYASYELPQQIALQLHAEYNSGRYSTPYGTETAPYTVLHGSVNVHVWRSFSLQGGVNNILDRNYMLVEGYPEAGRNYFANLIYRL</sequence>
<evidence type="ECO:0000256" key="5">
    <source>
        <dbReference type="ARBA" id="ARBA00022729"/>
    </source>
</evidence>
<dbReference type="InterPro" id="IPR036942">
    <property type="entry name" value="Beta-barrel_TonB_sf"/>
</dbReference>
<dbReference type="Gene3D" id="2.40.170.20">
    <property type="entry name" value="TonB-dependent receptor, beta-barrel domain"/>
    <property type="match status" value="1"/>
</dbReference>
<keyword evidence="12" id="KW-1185">Reference proteome</keyword>
<evidence type="ECO:0000256" key="3">
    <source>
        <dbReference type="ARBA" id="ARBA00022452"/>
    </source>
</evidence>
<evidence type="ECO:0000256" key="6">
    <source>
        <dbReference type="ARBA" id="ARBA00023136"/>
    </source>
</evidence>